<dbReference type="OrthoDB" id="3784821at2759"/>
<name>A0A218Z5F6_9HELO</name>
<feature type="compositionally biased region" description="Low complexity" evidence="1">
    <location>
        <begin position="42"/>
        <end position="57"/>
    </location>
</feature>
<keyword evidence="2" id="KW-0472">Membrane</keyword>
<dbReference type="AlphaFoldDB" id="A0A218Z5F6"/>
<keyword evidence="2" id="KW-1133">Transmembrane helix</keyword>
<feature type="transmembrane region" description="Helical" evidence="2">
    <location>
        <begin position="232"/>
        <end position="255"/>
    </location>
</feature>
<feature type="compositionally biased region" description="Pro residues" evidence="1">
    <location>
        <begin position="163"/>
        <end position="188"/>
    </location>
</feature>
<feature type="region of interest" description="Disordered" evidence="1">
    <location>
        <begin position="1"/>
        <end position="221"/>
    </location>
</feature>
<proteinExistence type="predicted"/>
<accession>A0A218Z5F6</accession>
<evidence type="ECO:0000256" key="1">
    <source>
        <dbReference type="SAM" id="MobiDB-lite"/>
    </source>
</evidence>
<dbReference type="InParanoid" id="A0A218Z5F6"/>
<feature type="compositionally biased region" description="Basic residues" evidence="1">
    <location>
        <begin position="1"/>
        <end position="11"/>
    </location>
</feature>
<feature type="compositionally biased region" description="Polar residues" evidence="1">
    <location>
        <begin position="29"/>
        <end position="41"/>
    </location>
</feature>
<evidence type="ECO:0000313" key="4">
    <source>
        <dbReference type="Proteomes" id="UP000242519"/>
    </source>
</evidence>
<keyword evidence="2" id="KW-0812">Transmembrane</keyword>
<dbReference type="STRING" id="503106.A0A218Z5F6"/>
<reference evidence="3 4" key="1">
    <citation type="submission" date="2017-04" db="EMBL/GenBank/DDBJ databases">
        <title>Draft genome sequence of Marssonina coronaria NL1: causal agent of apple blotch.</title>
        <authorList>
            <person name="Cheng Q."/>
        </authorList>
    </citation>
    <scope>NUCLEOTIDE SEQUENCE [LARGE SCALE GENOMIC DNA]</scope>
    <source>
        <strain evidence="3 4">NL1</strain>
    </source>
</reference>
<keyword evidence="4" id="KW-1185">Reference proteome</keyword>
<evidence type="ECO:0000313" key="3">
    <source>
        <dbReference type="EMBL" id="OWP02485.1"/>
    </source>
</evidence>
<dbReference type="Proteomes" id="UP000242519">
    <property type="component" value="Unassembled WGS sequence"/>
</dbReference>
<comment type="caution">
    <text evidence="3">The sequence shown here is derived from an EMBL/GenBank/DDBJ whole genome shotgun (WGS) entry which is preliminary data.</text>
</comment>
<organism evidence="3 4">
    <name type="scientific">Diplocarpon coronariae</name>
    <dbReference type="NCBI Taxonomy" id="2795749"/>
    <lineage>
        <taxon>Eukaryota</taxon>
        <taxon>Fungi</taxon>
        <taxon>Dikarya</taxon>
        <taxon>Ascomycota</taxon>
        <taxon>Pezizomycotina</taxon>
        <taxon>Leotiomycetes</taxon>
        <taxon>Helotiales</taxon>
        <taxon>Drepanopezizaceae</taxon>
        <taxon>Diplocarpon</taxon>
    </lineage>
</organism>
<protein>
    <submittedName>
        <fullName evidence="3">Uncharacterized protein</fullName>
    </submittedName>
</protein>
<dbReference type="EMBL" id="MZNU01000230">
    <property type="protein sequence ID" value="OWP02485.1"/>
    <property type="molecule type" value="Genomic_DNA"/>
</dbReference>
<sequence length="263" mass="27170">MSSAVVKKRGRPEKINPAGGAGALPASTKPATTRAKSTQAGTRTKAAPATSATTPGPQRLAARPAVASAKPRPASRTPLPSMRIPWEKQTMPPPPTSKILDQVKDQEAKQTPGRETPAATAVRAPVSPSKPPPATMAAKEASGPARRKDAPSPTPTRTTASSPRPPVGPPPPPARPIPPAAPKPPPTPRADVPMAARDSAVVSGISTRTGARPNTAGSQQLPKNYKPVARRVTAAIVALPIALVTGYVLFQRLVLGQEKKKMP</sequence>
<evidence type="ECO:0000256" key="2">
    <source>
        <dbReference type="SAM" id="Phobius"/>
    </source>
</evidence>
<gene>
    <name evidence="3" type="ORF">B2J93_61</name>
</gene>